<proteinExistence type="predicted"/>
<accession>A0A8S5QH36</accession>
<feature type="region of interest" description="Disordered" evidence="1">
    <location>
        <begin position="102"/>
        <end position="123"/>
    </location>
</feature>
<sequence>MEYELRHHGIKGMKWGVRRFQNEDGSLTNAGRKRYADDDDTAKRRKSVVKKVAIGTAAVAGVVLTAYLVKRHGAKKAAELASKADTGKTAVEKLIESSSVMSTPVSQLRSSSSSARPSVETGKRVAEEVSKTISSASRLVSTIQPPPAYDFDSLMKQNDELLKKMYADLLS</sequence>
<dbReference type="InterPro" id="IPR055635">
    <property type="entry name" value="DUF7211"/>
</dbReference>
<name>A0A8S5QH36_9CAUD</name>
<organism evidence="3">
    <name type="scientific">Siphoviridae sp. ctEBu1</name>
    <dbReference type="NCBI Taxonomy" id="2825393"/>
    <lineage>
        <taxon>Viruses</taxon>
        <taxon>Duplodnaviria</taxon>
        <taxon>Heunggongvirae</taxon>
        <taxon>Uroviricota</taxon>
        <taxon>Caudoviricetes</taxon>
    </lineage>
</organism>
<feature type="compositionally biased region" description="Low complexity" evidence="1">
    <location>
        <begin position="102"/>
        <end position="119"/>
    </location>
</feature>
<keyword evidence="2" id="KW-0812">Transmembrane</keyword>
<dbReference type="EMBL" id="BK015651">
    <property type="protein sequence ID" value="DAE18089.1"/>
    <property type="molecule type" value="Genomic_DNA"/>
</dbReference>
<evidence type="ECO:0000256" key="1">
    <source>
        <dbReference type="SAM" id="MobiDB-lite"/>
    </source>
</evidence>
<feature type="transmembrane region" description="Helical" evidence="2">
    <location>
        <begin position="52"/>
        <end position="69"/>
    </location>
</feature>
<protein>
    <submittedName>
        <fullName evidence="3">Structural protein</fullName>
    </submittedName>
</protein>
<keyword evidence="2" id="KW-0472">Membrane</keyword>
<dbReference type="Pfam" id="PF23847">
    <property type="entry name" value="DUF7211"/>
    <property type="match status" value="1"/>
</dbReference>
<keyword evidence="2" id="KW-1133">Transmembrane helix</keyword>
<evidence type="ECO:0000313" key="3">
    <source>
        <dbReference type="EMBL" id="DAE18089.1"/>
    </source>
</evidence>
<evidence type="ECO:0000256" key="2">
    <source>
        <dbReference type="SAM" id="Phobius"/>
    </source>
</evidence>
<reference evidence="3" key="1">
    <citation type="journal article" date="2021" name="Proc. Natl. Acad. Sci. U.S.A.">
        <title>A Catalog of Tens of Thousands of Viruses from Human Metagenomes Reveals Hidden Associations with Chronic Diseases.</title>
        <authorList>
            <person name="Tisza M.J."/>
            <person name="Buck C.B."/>
        </authorList>
    </citation>
    <scope>NUCLEOTIDE SEQUENCE</scope>
    <source>
        <strain evidence="3">CtEBu1</strain>
    </source>
</reference>